<organism evidence="2 4">
    <name type="scientific">Streblomastix strix</name>
    <dbReference type="NCBI Taxonomy" id="222440"/>
    <lineage>
        <taxon>Eukaryota</taxon>
        <taxon>Metamonada</taxon>
        <taxon>Preaxostyla</taxon>
        <taxon>Oxymonadida</taxon>
        <taxon>Streblomastigidae</taxon>
        <taxon>Streblomastix</taxon>
    </lineage>
</organism>
<sequence length="227" mass="26538">MHRQEHRFKHSGLLLDLIPIIVTAANSLGWIEDDLMKQNQNSNQESENEQDDEYEGNEQFNDYFQSNNNNRNQIKKHRSVNKQISIFEVANQLYLKNSEIDKIYDISNAQCEMHITLKLKMIKIKSFFKCIRAITTKMNMWSSEHLNCDDRDIGLILTSVIQPRLQGSQFAPALRQSEDVVQKLTQTNSCATDIYIPKSLQSYFTGDYTQMKDNTNFQNLKRCLNFI</sequence>
<reference evidence="2 4" key="1">
    <citation type="submission" date="2019-03" db="EMBL/GenBank/DDBJ databases">
        <title>Single cell metagenomics reveals metabolic interactions within the superorganism composed of flagellate Streblomastix strix and complex community of Bacteroidetes bacteria on its surface.</title>
        <authorList>
            <person name="Treitli S.C."/>
            <person name="Kolisko M."/>
            <person name="Husnik F."/>
            <person name="Keeling P."/>
            <person name="Hampl V."/>
        </authorList>
    </citation>
    <scope>NUCLEOTIDE SEQUENCE [LARGE SCALE GENOMIC DNA]</scope>
    <source>
        <strain evidence="2">ST1C</strain>
    </source>
</reference>
<gene>
    <name evidence="2" type="ORF">EZS28_027999</name>
    <name evidence="3" type="ORF">EZS28_028000</name>
</gene>
<name>A0A5J4V1X8_9EUKA</name>
<protein>
    <submittedName>
        <fullName evidence="2">Uncharacterized protein</fullName>
    </submittedName>
</protein>
<comment type="caution">
    <text evidence="2">The sequence shown here is derived from an EMBL/GenBank/DDBJ whole genome shotgun (WGS) entry which is preliminary data.</text>
</comment>
<keyword evidence="1" id="KW-0732">Signal</keyword>
<evidence type="ECO:0000256" key="1">
    <source>
        <dbReference type="SAM" id="SignalP"/>
    </source>
</evidence>
<feature type="chain" id="PRO_5036145798" evidence="1">
    <location>
        <begin position="25"/>
        <end position="227"/>
    </location>
</feature>
<feature type="signal peptide" evidence="1">
    <location>
        <begin position="1"/>
        <end position="24"/>
    </location>
</feature>
<evidence type="ECO:0000313" key="4">
    <source>
        <dbReference type="Proteomes" id="UP000324800"/>
    </source>
</evidence>
<dbReference type="EMBL" id="SNRW01010497">
    <property type="protein sequence ID" value="KAA6376474.1"/>
    <property type="molecule type" value="Genomic_DNA"/>
</dbReference>
<proteinExistence type="predicted"/>
<dbReference type="Proteomes" id="UP000324800">
    <property type="component" value="Unassembled WGS sequence"/>
</dbReference>
<evidence type="ECO:0000313" key="3">
    <source>
        <dbReference type="EMBL" id="KAA6376474.1"/>
    </source>
</evidence>
<accession>A0A5J4V1X8</accession>
<dbReference type="EMBL" id="SNRW01010497">
    <property type="protein sequence ID" value="KAA6376473.1"/>
    <property type="molecule type" value="Genomic_DNA"/>
</dbReference>
<evidence type="ECO:0000313" key="2">
    <source>
        <dbReference type="EMBL" id="KAA6376473.1"/>
    </source>
</evidence>
<dbReference type="AlphaFoldDB" id="A0A5J4V1X8"/>